<organism evidence="1 2">
    <name type="scientific">Streptomyces marokkonensis</name>
    <dbReference type="NCBI Taxonomy" id="324855"/>
    <lineage>
        <taxon>Bacteria</taxon>
        <taxon>Bacillati</taxon>
        <taxon>Actinomycetota</taxon>
        <taxon>Actinomycetes</taxon>
        <taxon>Kitasatosporales</taxon>
        <taxon>Streptomycetaceae</taxon>
        <taxon>Streptomyces</taxon>
    </lineage>
</organism>
<evidence type="ECO:0000313" key="1">
    <source>
        <dbReference type="EMBL" id="GAA3956571.1"/>
    </source>
</evidence>
<name>A0ABP7NY79_9ACTN</name>
<keyword evidence="2" id="KW-1185">Reference proteome</keyword>
<gene>
    <name evidence="1" type="ORF">GCM10022384_07130</name>
</gene>
<evidence type="ECO:0000313" key="2">
    <source>
        <dbReference type="Proteomes" id="UP001500034"/>
    </source>
</evidence>
<dbReference type="EMBL" id="BAABCQ010000009">
    <property type="protein sequence ID" value="GAA3956571.1"/>
    <property type="molecule type" value="Genomic_DNA"/>
</dbReference>
<accession>A0ABP7NY79</accession>
<reference evidence="2" key="1">
    <citation type="journal article" date="2019" name="Int. J. Syst. Evol. Microbiol.">
        <title>The Global Catalogue of Microorganisms (GCM) 10K type strain sequencing project: providing services to taxonomists for standard genome sequencing and annotation.</title>
        <authorList>
            <consortium name="The Broad Institute Genomics Platform"/>
            <consortium name="The Broad Institute Genome Sequencing Center for Infectious Disease"/>
            <person name="Wu L."/>
            <person name="Ma J."/>
        </authorList>
    </citation>
    <scope>NUCLEOTIDE SEQUENCE [LARGE SCALE GENOMIC DNA]</scope>
    <source>
        <strain evidence="2">JCM 17027</strain>
    </source>
</reference>
<comment type="caution">
    <text evidence="1">The sequence shown here is derived from an EMBL/GenBank/DDBJ whole genome shotgun (WGS) entry which is preliminary data.</text>
</comment>
<protein>
    <submittedName>
        <fullName evidence="1">Uncharacterized protein</fullName>
    </submittedName>
</protein>
<sequence length="135" mass="14811">MTITEPETAPVPEEAAEPSVATILRKGAKGPRERAVAQALIEEQTILELNSVRSCLLTEDDGVWTCRWEGLLGRQYGLGLDEEQRAFFGLVLSLLGVGMDPLSAARKLDERRLMVLLRAILKVNGNKTIAVGKRI</sequence>
<dbReference type="Proteomes" id="UP001500034">
    <property type="component" value="Unassembled WGS sequence"/>
</dbReference>
<dbReference type="RefSeq" id="WP_345589066.1">
    <property type="nucleotide sequence ID" value="NZ_BAABCQ010000009.1"/>
</dbReference>
<proteinExistence type="predicted"/>